<keyword evidence="2" id="KW-0472">Membrane</keyword>
<gene>
    <name evidence="3" type="ORF">DW084_18170</name>
</gene>
<organism evidence="3 4">
    <name type="scientific">Enterococcus casseliflavus</name>
    <name type="common">Enterococcus flavescens</name>
    <dbReference type="NCBI Taxonomy" id="37734"/>
    <lineage>
        <taxon>Bacteria</taxon>
        <taxon>Bacillati</taxon>
        <taxon>Bacillota</taxon>
        <taxon>Bacilli</taxon>
        <taxon>Lactobacillales</taxon>
        <taxon>Enterococcaceae</taxon>
        <taxon>Enterococcus</taxon>
    </lineage>
</organism>
<dbReference type="AlphaFoldDB" id="A0A415EK93"/>
<name>A0A415EK93_ENTCA</name>
<feature type="transmembrane region" description="Helical" evidence="2">
    <location>
        <begin position="20"/>
        <end position="41"/>
    </location>
</feature>
<protein>
    <submittedName>
        <fullName evidence="3">Uncharacterized protein</fullName>
    </submittedName>
</protein>
<evidence type="ECO:0000313" key="3">
    <source>
        <dbReference type="EMBL" id="RHK02038.1"/>
    </source>
</evidence>
<sequence>MNVLSKSEERSSLLQGVDIIGILLVIAPVLLAFIGLIEACVKLADTIINTRSSKHRSKKKRKKMQKNNRPL</sequence>
<keyword evidence="2" id="KW-0812">Transmembrane</keyword>
<dbReference type="Proteomes" id="UP000286288">
    <property type="component" value="Unassembled WGS sequence"/>
</dbReference>
<proteinExistence type="predicted"/>
<evidence type="ECO:0000256" key="2">
    <source>
        <dbReference type="SAM" id="Phobius"/>
    </source>
</evidence>
<comment type="caution">
    <text evidence="3">The sequence shown here is derived from an EMBL/GenBank/DDBJ whole genome shotgun (WGS) entry which is preliminary data.</text>
</comment>
<keyword evidence="2" id="KW-1133">Transmembrane helix</keyword>
<feature type="region of interest" description="Disordered" evidence="1">
    <location>
        <begin position="52"/>
        <end position="71"/>
    </location>
</feature>
<evidence type="ECO:0000313" key="4">
    <source>
        <dbReference type="Proteomes" id="UP000286288"/>
    </source>
</evidence>
<dbReference type="EMBL" id="QRMZ01000051">
    <property type="protein sequence ID" value="RHK02038.1"/>
    <property type="molecule type" value="Genomic_DNA"/>
</dbReference>
<reference evidence="3 4" key="1">
    <citation type="submission" date="2018-08" db="EMBL/GenBank/DDBJ databases">
        <title>A genome reference for cultivated species of the human gut microbiota.</title>
        <authorList>
            <person name="Zou Y."/>
            <person name="Xue W."/>
            <person name="Luo G."/>
        </authorList>
    </citation>
    <scope>NUCLEOTIDE SEQUENCE [LARGE SCALE GENOMIC DNA]</scope>
    <source>
        <strain evidence="3 4">AF48-16</strain>
    </source>
</reference>
<accession>A0A415EK93</accession>
<evidence type="ECO:0000256" key="1">
    <source>
        <dbReference type="SAM" id="MobiDB-lite"/>
    </source>
</evidence>